<feature type="DNA-binding region" description="H-T-H motif" evidence="2">
    <location>
        <begin position="25"/>
        <end position="44"/>
    </location>
</feature>
<sequence length="189" mass="21954">MNKTKNAIFKSALMIFSKNGYDGATMDEIASNAKVAKGTLYYHFKSKEEIFKYVISEGMNVIREEMEQEAGKESNPVNKLKAICRFQIGMIFRNRDFFKVLMSQLWGQDSRQLELRKVIKDYIEIIERYLKDAMEKGYIKKGETEFMSYTFFGVLCSGAVYDLINQGNESMENLTNKITRYLFNGIDIL</sequence>
<keyword evidence="5" id="KW-1185">Reference proteome</keyword>
<dbReference type="PANTHER" id="PTHR43479:SF11">
    <property type="entry name" value="ACREF_ENVCD OPERON REPRESSOR-RELATED"/>
    <property type="match status" value="1"/>
</dbReference>
<dbReference type="InterPro" id="IPR001647">
    <property type="entry name" value="HTH_TetR"/>
</dbReference>
<dbReference type="Gene3D" id="1.10.357.10">
    <property type="entry name" value="Tetracycline Repressor, domain 2"/>
    <property type="match status" value="1"/>
</dbReference>
<evidence type="ECO:0000313" key="5">
    <source>
        <dbReference type="Proteomes" id="UP000000814"/>
    </source>
</evidence>
<dbReference type="InterPro" id="IPR013570">
    <property type="entry name" value="Tscrpt_reg_YsiA_C"/>
</dbReference>
<keyword evidence="1 2" id="KW-0238">DNA-binding</keyword>
<dbReference type="Proteomes" id="UP000000814">
    <property type="component" value="Chromosome"/>
</dbReference>
<proteinExistence type="predicted"/>
<organism evidence="4 5">
    <name type="scientific">Clostridium acetobutylicum (strain ATCC 824 / DSM 792 / JCM 1419 / IAM 19013 / LMG 5710 / NBRC 13948 / NRRL B-527 / VKM B-1787 / 2291 / W)</name>
    <dbReference type="NCBI Taxonomy" id="272562"/>
    <lineage>
        <taxon>Bacteria</taxon>
        <taxon>Bacillati</taxon>
        <taxon>Bacillota</taxon>
        <taxon>Clostridia</taxon>
        <taxon>Eubacteriales</taxon>
        <taxon>Clostridiaceae</taxon>
        <taxon>Clostridium</taxon>
    </lineage>
</organism>
<dbReference type="KEGG" id="cac:CA_C0032"/>
<dbReference type="RefSeq" id="WP_010963361.1">
    <property type="nucleotide sequence ID" value="NC_003030.1"/>
</dbReference>
<dbReference type="EMBL" id="AE001437">
    <property type="protein sequence ID" value="AAK78019.1"/>
    <property type="molecule type" value="Genomic_DNA"/>
</dbReference>
<dbReference type="HOGENOM" id="CLU_069356_12_2_9"/>
<dbReference type="InterPro" id="IPR036271">
    <property type="entry name" value="Tet_transcr_reg_TetR-rel_C_sf"/>
</dbReference>
<dbReference type="SUPFAM" id="SSF48498">
    <property type="entry name" value="Tetracyclin repressor-like, C-terminal domain"/>
    <property type="match status" value="1"/>
</dbReference>
<dbReference type="SUPFAM" id="SSF46689">
    <property type="entry name" value="Homeodomain-like"/>
    <property type="match status" value="1"/>
</dbReference>
<dbReference type="eggNOG" id="COG1309">
    <property type="taxonomic scope" value="Bacteria"/>
</dbReference>
<dbReference type="InterPro" id="IPR023772">
    <property type="entry name" value="DNA-bd_HTH_TetR-type_CS"/>
</dbReference>
<dbReference type="OrthoDB" id="9785164at2"/>
<dbReference type="GO" id="GO:0003677">
    <property type="term" value="F:DNA binding"/>
    <property type="evidence" value="ECO:0007669"/>
    <property type="project" value="UniProtKB-UniRule"/>
</dbReference>
<dbReference type="STRING" id="272562.CA_C0032"/>
<dbReference type="PATRIC" id="fig|272562.8.peg.211"/>
<dbReference type="Pfam" id="PF08359">
    <property type="entry name" value="TetR_C_4"/>
    <property type="match status" value="1"/>
</dbReference>
<dbReference type="PRINTS" id="PR00455">
    <property type="entry name" value="HTHTETR"/>
</dbReference>
<reference evidence="4 5" key="1">
    <citation type="journal article" date="2001" name="J. Bacteriol.">
        <title>Genome sequence and comparative analysis of the solvent-producing bacterium Clostridium acetobutylicum.</title>
        <authorList>
            <person name="Nolling J."/>
            <person name="Breton G."/>
            <person name="Omelchenko M.V."/>
            <person name="Makarova K.S."/>
            <person name="Zeng Q."/>
            <person name="Gibson R."/>
            <person name="Lee H.M."/>
            <person name="Dubois J."/>
            <person name="Qiu D."/>
            <person name="Hitti J."/>
            <person name="Wolf Y.I."/>
            <person name="Tatusov R.L."/>
            <person name="Sabathe F."/>
            <person name="Doucette-Stamm L."/>
            <person name="Soucaille P."/>
            <person name="Daly M.J."/>
            <person name="Bennett G.N."/>
            <person name="Koonin E.V."/>
            <person name="Smith D.R."/>
        </authorList>
    </citation>
    <scope>NUCLEOTIDE SEQUENCE [LARGE SCALE GENOMIC DNA]</scope>
    <source>
        <strain evidence="5">ATCC 824 / DSM 792 / JCM 1419 / LMG 5710 / VKM B-1787</strain>
    </source>
</reference>
<feature type="domain" description="HTH tetR-type" evidence="3">
    <location>
        <begin position="2"/>
        <end position="62"/>
    </location>
</feature>
<evidence type="ECO:0000259" key="3">
    <source>
        <dbReference type="PROSITE" id="PS50977"/>
    </source>
</evidence>
<gene>
    <name evidence="4" type="ordered locus">CA_C0032</name>
</gene>
<name>Q97N07_CLOAB</name>
<accession>Q97N07</accession>
<dbReference type="Gene3D" id="1.10.10.60">
    <property type="entry name" value="Homeodomain-like"/>
    <property type="match status" value="1"/>
</dbReference>
<dbReference type="PROSITE" id="PS50977">
    <property type="entry name" value="HTH_TETR_2"/>
    <property type="match status" value="1"/>
</dbReference>
<evidence type="ECO:0000256" key="1">
    <source>
        <dbReference type="ARBA" id="ARBA00023125"/>
    </source>
</evidence>
<protein>
    <submittedName>
        <fullName evidence="4">Transcriptional regulator TetR/AcrR family</fullName>
    </submittedName>
</protein>
<dbReference type="PANTHER" id="PTHR43479">
    <property type="entry name" value="ACREF/ENVCD OPERON REPRESSOR-RELATED"/>
    <property type="match status" value="1"/>
</dbReference>
<dbReference type="AlphaFoldDB" id="Q97N07"/>
<dbReference type="PROSITE" id="PS01081">
    <property type="entry name" value="HTH_TETR_1"/>
    <property type="match status" value="1"/>
</dbReference>
<evidence type="ECO:0000256" key="2">
    <source>
        <dbReference type="PROSITE-ProRule" id="PRU00335"/>
    </source>
</evidence>
<dbReference type="PIR" id="H96903">
    <property type="entry name" value="H96903"/>
</dbReference>
<dbReference type="Pfam" id="PF00440">
    <property type="entry name" value="TetR_N"/>
    <property type="match status" value="1"/>
</dbReference>
<dbReference type="GeneID" id="44996513"/>
<dbReference type="InterPro" id="IPR009057">
    <property type="entry name" value="Homeodomain-like_sf"/>
</dbReference>
<evidence type="ECO:0000313" key="4">
    <source>
        <dbReference type="EMBL" id="AAK78019.1"/>
    </source>
</evidence>
<dbReference type="InterPro" id="IPR050624">
    <property type="entry name" value="HTH-type_Tx_Regulator"/>
</dbReference>